<reference evidence="8" key="2">
    <citation type="submission" date="2021-12" db="EMBL/GenBank/DDBJ databases">
        <title>Resequencing data analysis of finger millet.</title>
        <authorList>
            <person name="Hatakeyama M."/>
            <person name="Aluri S."/>
            <person name="Balachadran M.T."/>
            <person name="Sivarajan S.R."/>
            <person name="Poveda L."/>
            <person name="Shimizu-Inatsugi R."/>
            <person name="Schlapbach R."/>
            <person name="Sreeman S.M."/>
            <person name="Shimizu K.K."/>
        </authorList>
    </citation>
    <scope>NUCLEOTIDE SEQUENCE</scope>
</reference>
<dbReference type="GO" id="GO:0003677">
    <property type="term" value="F:DNA binding"/>
    <property type="evidence" value="ECO:0007669"/>
    <property type="project" value="UniProtKB-KW"/>
</dbReference>
<dbReference type="GO" id="GO:0003700">
    <property type="term" value="F:DNA-binding transcription factor activity"/>
    <property type="evidence" value="ECO:0007669"/>
    <property type="project" value="InterPro"/>
</dbReference>
<sequence length="245" mass="26471">MEQYASYLYSHTATSELEYTGDFDRGGAPSADMQHLLDALIQDMDADYSAGEPSFSEDSSSSSEESSSSSSFLASSAPAGNEEKKKQEQQRTNNNKAFIGVRKRPWGKFAAEIRDSTRKGARVWLGTFDSPEAAAMAYDQAAFSVRGAAAVLNFPVDRVQDSLRALALSSAAAAAGSPVLALKSRHSLRKRSPNKNKQLQPRNSSPPPPPPQQHQQPSIVSGGVVELEDLGADYLDELLRVSSQF</sequence>
<dbReference type="Proteomes" id="UP001054889">
    <property type="component" value="Unassembled WGS sequence"/>
</dbReference>
<feature type="domain" description="AP2/ERF" evidence="7">
    <location>
        <begin position="97"/>
        <end position="155"/>
    </location>
</feature>
<evidence type="ECO:0000256" key="2">
    <source>
        <dbReference type="ARBA" id="ARBA00023015"/>
    </source>
</evidence>
<comment type="subcellular location">
    <subcellularLocation>
        <location evidence="1">Nucleus</location>
    </subcellularLocation>
</comment>
<evidence type="ECO:0000256" key="6">
    <source>
        <dbReference type="SAM" id="MobiDB-lite"/>
    </source>
</evidence>
<dbReference type="FunFam" id="3.30.730.10:FF:000001">
    <property type="entry name" value="Ethylene-responsive transcription factor 2"/>
    <property type="match status" value="1"/>
</dbReference>
<keyword evidence="9" id="KW-1185">Reference proteome</keyword>
<dbReference type="GO" id="GO:0009873">
    <property type="term" value="P:ethylene-activated signaling pathway"/>
    <property type="evidence" value="ECO:0007669"/>
    <property type="project" value="InterPro"/>
</dbReference>
<dbReference type="GO" id="GO:0005634">
    <property type="term" value="C:nucleus"/>
    <property type="evidence" value="ECO:0007669"/>
    <property type="project" value="UniProtKB-SubCell"/>
</dbReference>
<reference evidence="8" key="1">
    <citation type="journal article" date="2018" name="DNA Res.">
        <title>Multiple hybrid de novo genome assembly of finger millet, an orphan allotetraploid crop.</title>
        <authorList>
            <person name="Hatakeyama M."/>
            <person name="Aluri S."/>
            <person name="Balachadran M.T."/>
            <person name="Sivarajan S.R."/>
            <person name="Patrignani A."/>
            <person name="Gruter S."/>
            <person name="Poveda L."/>
            <person name="Shimizu-Inatsugi R."/>
            <person name="Baeten J."/>
            <person name="Francoijs K.J."/>
            <person name="Nataraja K.N."/>
            <person name="Reddy Y.A.N."/>
            <person name="Phadnis S."/>
            <person name="Ravikumar R.L."/>
            <person name="Schlapbach R."/>
            <person name="Sreeman S.M."/>
            <person name="Shimizu K.K."/>
        </authorList>
    </citation>
    <scope>NUCLEOTIDE SEQUENCE</scope>
</reference>
<dbReference type="Gene3D" id="3.30.730.10">
    <property type="entry name" value="AP2/ERF domain"/>
    <property type="match status" value="1"/>
</dbReference>
<feature type="compositionally biased region" description="Basic residues" evidence="6">
    <location>
        <begin position="184"/>
        <end position="194"/>
    </location>
</feature>
<evidence type="ECO:0000259" key="7">
    <source>
        <dbReference type="PROSITE" id="PS51032"/>
    </source>
</evidence>
<proteinExistence type="predicted"/>
<keyword evidence="5" id="KW-0539">Nucleus</keyword>
<evidence type="ECO:0000256" key="3">
    <source>
        <dbReference type="ARBA" id="ARBA00023125"/>
    </source>
</evidence>
<name>A0AAV5FG67_ELECO</name>
<dbReference type="PROSITE" id="PS51032">
    <property type="entry name" value="AP2_ERF"/>
    <property type="match status" value="1"/>
</dbReference>
<dbReference type="InterPro" id="IPR044808">
    <property type="entry name" value="ERF_plant"/>
</dbReference>
<keyword evidence="3" id="KW-0238">DNA-binding</keyword>
<gene>
    <name evidence="8" type="primary">gb23415</name>
    <name evidence="8" type="ORF">PR202_gb23415</name>
</gene>
<comment type="caution">
    <text evidence="8">The sequence shown here is derived from an EMBL/GenBank/DDBJ whole genome shotgun (WGS) entry which is preliminary data.</text>
</comment>
<evidence type="ECO:0000313" key="9">
    <source>
        <dbReference type="Proteomes" id="UP001054889"/>
    </source>
</evidence>
<dbReference type="SMART" id="SM00380">
    <property type="entry name" value="AP2"/>
    <property type="match status" value="1"/>
</dbReference>
<dbReference type="InterPro" id="IPR016177">
    <property type="entry name" value="DNA-bd_dom_sf"/>
</dbReference>
<keyword evidence="2" id="KW-0805">Transcription regulation</keyword>
<organism evidence="8 9">
    <name type="scientific">Eleusine coracana subsp. coracana</name>
    <dbReference type="NCBI Taxonomy" id="191504"/>
    <lineage>
        <taxon>Eukaryota</taxon>
        <taxon>Viridiplantae</taxon>
        <taxon>Streptophyta</taxon>
        <taxon>Embryophyta</taxon>
        <taxon>Tracheophyta</taxon>
        <taxon>Spermatophyta</taxon>
        <taxon>Magnoliopsida</taxon>
        <taxon>Liliopsida</taxon>
        <taxon>Poales</taxon>
        <taxon>Poaceae</taxon>
        <taxon>PACMAD clade</taxon>
        <taxon>Chloridoideae</taxon>
        <taxon>Cynodonteae</taxon>
        <taxon>Eleusininae</taxon>
        <taxon>Eleusine</taxon>
    </lineage>
</organism>
<dbReference type="InterPro" id="IPR001471">
    <property type="entry name" value="AP2/ERF_dom"/>
</dbReference>
<dbReference type="EMBL" id="BQKI01000085">
    <property type="protein sequence ID" value="GJN34724.1"/>
    <property type="molecule type" value="Genomic_DNA"/>
</dbReference>
<evidence type="ECO:0000256" key="4">
    <source>
        <dbReference type="ARBA" id="ARBA00023163"/>
    </source>
</evidence>
<feature type="compositionally biased region" description="Low complexity" evidence="6">
    <location>
        <begin position="49"/>
        <end position="80"/>
    </location>
</feature>
<protein>
    <recommendedName>
        <fullName evidence="7">AP2/ERF domain-containing protein</fullName>
    </recommendedName>
</protein>
<evidence type="ECO:0000256" key="5">
    <source>
        <dbReference type="ARBA" id="ARBA00023242"/>
    </source>
</evidence>
<dbReference type="SUPFAM" id="SSF54171">
    <property type="entry name" value="DNA-binding domain"/>
    <property type="match status" value="1"/>
</dbReference>
<dbReference type="InterPro" id="IPR036955">
    <property type="entry name" value="AP2/ERF_dom_sf"/>
</dbReference>
<dbReference type="PANTHER" id="PTHR31190">
    <property type="entry name" value="DNA-BINDING DOMAIN"/>
    <property type="match status" value="1"/>
</dbReference>
<keyword evidence="4" id="KW-0804">Transcription</keyword>
<dbReference type="AlphaFoldDB" id="A0AAV5FG67"/>
<accession>A0AAV5FG67</accession>
<feature type="region of interest" description="Disordered" evidence="6">
    <location>
        <begin position="47"/>
        <end position="100"/>
    </location>
</feature>
<evidence type="ECO:0000313" key="8">
    <source>
        <dbReference type="EMBL" id="GJN34724.1"/>
    </source>
</evidence>
<dbReference type="PRINTS" id="PR00367">
    <property type="entry name" value="ETHRSPELEMNT"/>
</dbReference>
<dbReference type="CDD" id="cd00018">
    <property type="entry name" value="AP2"/>
    <property type="match status" value="1"/>
</dbReference>
<evidence type="ECO:0000256" key="1">
    <source>
        <dbReference type="ARBA" id="ARBA00004123"/>
    </source>
</evidence>
<feature type="region of interest" description="Disordered" evidence="6">
    <location>
        <begin position="184"/>
        <end position="222"/>
    </location>
</feature>
<dbReference type="Pfam" id="PF00847">
    <property type="entry name" value="AP2"/>
    <property type="match status" value="1"/>
</dbReference>
<dbReference type="PANTHER" id="PTHR31190:SF72">
    <property type="entry name" value="AP2 DOMAIN CONTAINING PROTEIN, EXPRESSED"/>
    <property type="match status" value="1"/>
</dbReference>